<keyword evidence="9" id="KW-0812">Transmembrane</keyword>
<dbReference type="InterPro" id="IPR036396">
    <property type="entry name" value="Cyt_P450_sf"/>
</dbReference>
<evidence type="ECO:0000256" key="3">
    <source>
        <dbReference type="ARBA" id="ARBA00022617"/>
    </source>
</evidence>
<dbReference type="GO" id="GO:0005506">
    <property type="term" value="F:iron ion binding"/>
    <property type="evidence" value="ECO:0007669"/>
    <property type="project" value="InterPro"/>
</dbReference>
<evidence type="ECO:0000256" key="5">
    <source>
        <dbReference type="ARBA" id="ARBA00023002"/>
    </source>
</evidence>
<dbReference type="GO" id="GO:0020037">
    <property type="term" value="F:heme binding"/>
    <property type="evidence" value="ECO:0007669"/>
    <property type="project" value="InterPro"/>
</dbReference>
<comment type="similarity">
    <text evidence="2">Belongs to the cytochrome P450 family.</text>
</comment>
<organism evidence="10 11">
    <name type="scientific">Apiospora kogelbergensis</name>
    <dbReference type="NCBI Taxonomy" id="1337665"/>
    <lineage>
        <taxon>Eukaryota</taxon>
        <taxon>Fungi</taxon>
        <taxon>Dikarya</taxon>
        <taxon>Ascomycota</taxon>
        <taxon>Pezizomycotina</taxon>
        <taxon>Sordariomycetes</taxon>
        <taxon>Xylariomycetidae</taxon>
        <taxon>Amphisphaeriales</taxon>
        <taxon>Apiosporaceae</taxon>
        <taxon>Apiospora</taxon>
    </lineage>
</organism>
<evidence type="ECO:0000313" key="11">
    <source>
        <dbReference type="Proteomes" id="UP001392437"/>
    </source>
</evidence>
<keyword evidence="11" id="KW-1185">Reference proteome</keyword>
<evidence type="ECO:0000256" key="1">
    <source>
        <dbReference type="ARBA" id="ARBA00001971"/>
    </source>
</evidence>
<dbReference type="Pfam" id="PF00067">
    <property type="entry name" value="p450"/>
    <property type="match status" value="2"/>
</dbReference>
<keyword evidence="5" id="KW-0560">Oxidoreductase</keyword>
<dbReference type="InterPro" id="IPR002403">
    <property type="entry name" value="Cyt_P450_E_grp-IV"/>
</dbReference>
<feature type="transmembrane region" description="Helical" evidence="9">
    <location>
        <begin position="211"/>
        <end position="233"/>
    </location>
</feature>
<dbReference type="PRINTS" id="PR00465">
    <property type="entry name" value="EP450IV"/>
</dbReference>
<protein>
    <recommendedName>
        <fullName evidence="12">Cytochrome P450</fullName>
    </recommendedName>
</protein>
<dbReference type="AlphaFoldDB" id="A0AAW0QJ64"/>
<evidence type="ECO:0000256" key="8">
    <source>
        <dbReference type="PIRSR" id="PIRSR602403-1"/>
    </source>
</evidence>
<dbReference type="Gene3D" id="1.10.630.10">
    <property type="entry name" value="Cytochrome P450"/>
    <property type="match status" value="1"/>
</dbReference>
<dbReference type="GO" id="GO:0004497">
    <property type="term" value="F:monooxygenase activity"/>
    <property type="evidence" value="ECO:0007669"/>
    <property type="project" value="UniProtKB-KW"/>
</dbReference>
<dbReference type="SUPFAM" id="SSF48264">
    <property type="entry name" value="Cytochrome P450"/>
    <property type="match status" value="1"/>
</dbReference>
<evidence type="ECO:0000313" key="10">
    <source>
        <dbReference type="EMBL" id="KAK8105534.1"/>
    </source>
</evidence>
<dbReference type="PANTHER" id="PTHR24305:SF157">
    <property type="entry name" value="N-ACETYLTRYPTOPHAN 6-HYDROXYLASE IVOC-RELATED"/>
    <property type="match status" value="1"/>
</dbReference>
<dbReference type="PANTHER" id="PTHR24305">
    <property type="entry name" value="CYTOCHROME P450"/>
    <property type="match status" value="1"/>
</dbReference>
<keyword evidence="9" id="KW-0472">Membrane</keyword>
<evidence type="ECO:0000256" key="9">
    <source>
        <dbReference type="SAM" id="Phobius"/>
    </source>
</evidence>
<dbReference type="InterPro" id="IPR050121">
    <property type="entry name" value="Cytochrome_P450_monoxygenase"/>
</dbReference>
<evidence type="ECO:0000256" key="6">
    <source>
        <dbReference type="ARBA" id="ARBA00023004"/>
    </source>
</evidence>
<gene>
    <name evidence="10" type="ORF">PG999_008893</name>
</gene>
<proteinExistence type="inferred from homology"/>
<feature type="transmembrane region" description="Helical" evidence="9">
    <location>
        <begin position="12"/>
        <end position="34"/>
    </location>
</feature>
<feature type="binding site" description="axial binding residue" evidence="8">
    <location>
        <position position="433"/>
    </location>
    <ligand>
        <name>heme</name>
        <dbReference type="ChEBI" id="CHEBI:30413"/>
    </ligand>
    <ligandPart>
        <name>Fe</name>
        <dbReference type="ChEBI" id="CHEBI:18248"/>
    </ligandPart>
</feature>
<evidence type="ECO:0008006" key="12">
    <source>
        <dbReference type="Google" id="ProtNLM"/>
    </source>
</evidence>
<comment type="cofactor">
    <cofactor evidence="1 8">
        <name>heme</name>
        <dbReference type="ChEBI" id="CHEBI:30413"/>
    </cofactor>
</comment>
<sequence>MCLLKDFPQDGLINHGFWILMTTILAYVIILVVYRPLTGYYESYYEICLEGQYFKRVAAMHEQYGEFSYHAGKLKPITGPIVRVTPTEVHFNDPEVIETVYPTTGRKTDKPQWVADRTGTPYSIVSTVEHDVHRRRRNGLNSFFSVASIRRLEPIIQERIAKMMWRLEVEAAAGADVQLHRVFKACASDVITTYGLGDSLDFLSMPDYGQAWFASTDFFFYLTHVFAVFPWFVQLVQFAPSWLVEGSVPSLRYLRMRQEWWMEKVREIRASPDQTKINRTIFAGILGSSLPDEEKTDIRLASESQLVIFAGEGTVGKGLSPRIRHKPHRTSHVVSSRKPPYLNAVIQEAVRLHPGVMSRQVRVSPEEPITYYSKRTSEVYDVPPGTVVSMSPLITHMNPNYFEDPYTFDPERWVRNPSLSRWFMGFARGSRNCVGYAHPSTSVDDFKEKQPVR</sequence>
<reference evidence="10 11" key="1">
    <citation type="submission" date="2023-01" db="EMBL/GenBank/DDBJ databases">
        <title>Analysis of 21 Apiospora genomes using comparative genomics revels a genus with tremendous synthesis potential of carbohydrate active enzymes and secondary metabolites.</title>
        <authorList>
            <person name="Sorensen T."/>
        </authorList>
    </citation>
    <scope>NUCLEOTIDE SEQUENCE [LARGE SCALE GENOMIC DNA]</scope>
    <source>
        <strain evidence="10 11">CBS 117206</strain>
    </source>
</reference>
<evidence type="ECO:0000256" key="2">
    <source>
        <dbReference type="ARBA" id="ARBA00010617"/>
    </source>
</evidence>
<accession>A0AAW0QJ64</accession>
<dbReference type="CDD" id="cd11062">
    <property type="entry name" value="CYP58-like"/>
    <property type="match status" value="1"/>
</dbReference>
<comment type="caution">
    <text evidence="10">The sequence shown here is derived from an EMBL/GenBank/DDBJ whole genome shotgun (WGS) entry which is preliminary data.</text>
</comment>
<name>A0AAW0QJ64_9PEZI</name>
<evidence type="ECO:0000256" key="7">
    <source>
        <dbReference type="ARBA" id="ARBA00023033"/>
    </source>
</evidence>
<evidence type="ECO:0000256" key="4">
    <source>
        <dbReference type="ARBA" id="ARBA00022723"/>
    </source>
</evidence>
<keyword evidence="4 8" id="KW-0479">Metal-binding</keyword>
<keyword evidence="9" id="KW-1133">Transmembrane helix</keyword>
<dbReference type="InterPro" id="IPR001128">
    <property type="entry name" value="Cyt_P450"/>
</dbReference>
<dbReference type="GO" id="GO:0016705">
    <property type="term" value="F:oxidoreductase activity, acting on paired donors, with incorporation or reduction of molecular oxygen"/>
    <property type="evidence" value="ECO:0007669"/>
    <property type="project" value="InterPro"/>
</dbReference>
<dbReference type="Proteomes" id="UP001392437">
    <property type="component" value="Unassembled WGS sequence"/>
</dbReference>
<keyword evidence="3 8" id="KW-0349">Heme</keyword>
<keyword evidence="7" id="KW-0503">Monooxygenase</keyword>
<keyword evidence="6 8" id="KW-0408">Iron</keyword>
<dbReference type="EMBL" id="JAQQWP010000008">
    <property type="protein sequence ID" value="KAK8105534.1"/>
    <property type="molecule type" value="Genomic_DNA"/>
</dbReference>